<feature type="region of interest" description="Disordered" evidence="1">
    <location>
        <begin position="371"/>
        <end position="430"/>
    </location>
</feature>
<feature type="region of interest" description="Disordered" evidence="1">
    <location>
        <begin position="643"/>
        <end position="669"/>
    </location>
</feature>
<evidence type="ECO:0008006" key="4">
    <source>
        <dbReference type="Google" id="ProtNLM"/>
    </source>
</evidence>
<feature type="compositionally biased region" description="Polar residues" evidence="1">
    <location>
        <begin position="402"/>
        <end position="412"/>
    </location>
</feature>
<evidence type="ECO:0000256" key="1">
    <source>
        <dbReference type="SAM" id="MobiDB-lite"/>
    </source>
</evidence>
<feature type="compositionally biased region" description="Polar residues" evidence="1">
    <location>
        <begin position="371"/>
        <end position="388"/>
    </location>
</feature>
<gene>
    <name evidence="3" type="ORF">MANT1106_LOCUS12559</name>
</gene>
<dbReference type="PANTHER" id="PTHR31801">
    <property type="entry name" value="ALTERED INHERITANCE OF MITOCHONDRIA PROTEIN 24, MITOCHONDRIAL"/>
    <property type="match status" value="1"/>
</dbReference>
<protein>
    <recommendedName>
        <fullName evidence="4">Sphingomyelin phosphodiesterase</fullName>
    </recommendedName>
</protein>
<evidence type="ECO:0000256" key="2">
    <source>
        <dbReference type="SAM" id="Phobius"/>
    </source>
</evidence>
<keyword evidence="2" id="KW-0812">Transmembrane</keyword>
<reference evidence="3" key="1">
    <citation type="submission" date="2021-01" db="EMBL/GenBank/DDBJ databases">
        <authorList>
            <person name="Corre E."/>
            <person name="Pelletier E."/>
            <person name="Niang G."/>
            <person name="Scheremetjew M."/>
            <person name="Finn R."/>
            <person name="Kale V."/>
            <person name="Holt S."/>
            <person name="Cochrane G."/>
            <person name="Meng A."/>
            <person name="Brown T."/>
            <person name="Cohen L."/>
        </authorList>
    </citation>
    <scope>NUCLEOTIDE SEQUENCE</scope>
    <source>
        <strain evidence="3">SL-175</strain>
    </source>
</reference>
<dbReference type="EMBL" id="HBFC01020970">
    <property type="protein sequence ID" value="CAD8709873.1"/>
    <property type="molecule type" value="Transcribed_RNA"/>
</dbReference>
<name>A0A7S0SMD6_9CHLO</name>
<feature type="transmembrane region" description="Helical" evidence="2">
    <location>
        <begin position="836"/>
        <end position="856"/>
    </location>
</feature>
<dbReference type="AlphaFoldDB" id="A0A7S0SMD6"/>
<feature type="compositionally biased region" description="Low complexity" evidence="1">
    <location>
        <begin position="652"/>
        <end position="664"/>
    </location>
</feature>
<feature type="compositionally biased region" description="Polar residues" evidence="1">
    <location>
        <begin position="8"/>
        <end position="21"/>
    </location>
</feature>
<feature type="region of interest" description="Disordered" evidence="1">
    <location>
        <begin position="1"/>
        <end position="33"/>
    </location>
</feature>
<accession>A0A7S0SMD6</accession>
<keyword evidence="2" id="KW-0472">Membrane</keyword>
<evidence type="ECO:0000313" key="3">
    <source>
        <dbReference type="EMBL" id="CAD8709873.1"/>
    </source>
</evidence>
<organism evidence="3">
    <name type="scientific">Mantoniella antarctica</name>
    <dbReference type="NCBI Taxonomy" id="81844"/>
    <lineage>
        <taxon>Eukaryota</taxon>
        <taxon>Viridiplantae</taxon>
        <taxon>Chlorophyta</taxon>
        <taxon>Mamiellophyceae</taxon>
        <taxon>Mamiellales</taxon>
        <taxon>Mamiellaceae</taxon>
        <taxon>Mantoniella</taxon>
    </lineage>
</organism>
<proteinExistence type="predicted"/>
<keyword evidence="2" id="KW-1133">Transmembrane helix</keyword>
<sequence length="857" mass="92738">MAAPAEHQISSAVGKNLSDASTGGAAGVPGANKPTTFEELNRILQSRGTTLSHRIQSVLAVLEENPEDLRGFFSTCYQPLLWQIFNFDDGASGWLQSVSTGNDREAWTLLDFLSPKGPLMKAVLAADADGLMHFAFPLERLPVRTQRLLQTDPVGLNARPPYRNSVQRDANDRCHVHLGLYHYFFFWSAYYACSAARGSSSAGLAGNGRRQAHAGTHSRPQWMDWPMAGLMPGIGGQRIHPYRELLLSHLTYFLPRGGAHIRAWGSTGAAGWARGSEVEYRAGNVSQGEMLVSIMIEFWLPGSDNPGFHENVGGARSQYETTMETRTRAYSSPYGDAASMQRQYSYNPPNEDLVNAVVLLATYLFADAPGANTSAGNRVGQGASSSWMGSDPPSPRSPSASQGLSTASGSKRTTPHAASPTGSEQDLAEEVERAKEMLQKPLYRFLRDAFTHWPAESTASLGPLINLWVTYLAPWTLVFPVPLKSSRATLASTSTLSRGIGAVTSATAERKSSVPNAIGDTSQLSVSTASNAGRNGRRPQVDEAHILHNVPFYCELMRHFLELCCNRVPVDAEGTATALLSVLRGLASCPEVLHILEGVEGAYNAFVAINPYAATASAYELPATRYDAFLPLIQSQVLDWDPPPPPPAQVAGGTSMSTPTGSGPLAATYMRGRTGDPYAVASAGPSPVRKLSMFSVDQDGLPQVALALLDRLDRDSAAVGPSHPLRERVPRLRQAAFTVFQLDRLGESIARTPSLKKKEFKSAAEGTHSRRGIGWASFDKAKTSEEMYMGDWYRRPLTDVEFGPLARILIAISHYINSTLGLTDGKRVQLRPVAEYGNLIAAAGAAVFIWFLFLPIS</sequence>
<dbReference type="PANTHER" id="PTHR31801:SF1">
    <property type="entry name" value="SPHINGOMYELIN PHOSPHODIESTERASE"/>
    <property type="match status" value="1"/>
</dbReference>